<organism evidence="2 3">
    <name type="scientific">Brachionus calyciflorus</name>
    <dbReference type="NCBI Taxonomy" id="104777"/>
    <lineage>
        <taxon>Eukaryota</taxon>
        <taxon>Metazoa</taxon>
        <taxon>Spiralia</taxon>
        <taxon>Gnathifera</taxon>
        <taxon>Rotifera</taxon>
        <taxon>Eurotatoria</taxon>
        <taxon>Monogononta</taxon>
        <taxon>Pseudotrocha</taxon>
        <taxon>Ploima</taxon>
        <taxon>Brachionidae</taxon>
        <taxon>Brachionus</taxon>
    </lineage>
</organism>
<reference evidence="2" key="1">
    <citation type="submission" date="2021-02" db="EMBL/GenBank/DDBJ databases">
        <authorList>
            <person name="Nowell W R."/>
        </authorList>
    </citation>
    <scope>NUCLEOTIDE SEQUENCE</scope>
    <source>
        <strain evidence="2">Ploen Becks lab</strain>
    </source>
</reference>
<dbReference type="Pfam" id="PF13676">
    <property type="entry name" value="TIR_2"/>
    <property type="match status" value="1"/>
</dbReference>
<proteinExistence type="predicted"/>
<dbReference type="EMBL" id="CAJNOC010001142">
    <property type="protein sequence ID" value="CAF0839072.1"/>
    <property type="molecule type" value="Genomic_DNA"/>
</dbReference>
<sequence>MGNCSNKNSTQIVESSELINQNSSNNKIVPFQNIQINVFISYCWFDKSLSHSLAKELSKKGFNIFIDRDKVTLDSFISLEKSDFAIICLSNSYLKCFNCQREARLVFDQKISVIAHENESEKRKVNYDKQFSLKVEKEKNFVEREREHLKKVFVYDDFLKGLYLEVPWIYRWYNKYPKVILSNFPPFSPSGDYNDAAFQIPSDFFDYLKSDTKISNGSTGRGNNASHLISKKSTNLCLVSADYEINLLNKKKNESKYDASILDFMKSIERLSRFETNIPKGHVVWKTIDNLDFNSQPPRSEKEIMRRKLLDSDLRIKKLLRINISKYFNDKYHDCEQDQFCLFAEKMLNNIQDFEDFYKKNSLKTELII</sequence>
<dbReference type="Proteomes" id="UP000663879">
    <property type="component" value="Unassembled WGS sequence"/>
</dbReference>
<dbReference type="InterPro" id="IPR035897">
    <property type="entry name" value="Toll_tir_struct_dom_sf"/>
</dbReference>
<gene>
    <name evidence="2" type="ORF">OXX778_LOCUS8356</name>
</gene>
<dbReference type="InterPro" id="IPR000157">
    <property type="entry name" value="TIR_dom"/>
</dbReference>
<evidence type="ECO:0000313" key="2">
    <source>
        <dbReference type="EMBL" id="CAF0839072.1"/>
    </source>
</evidence>
<dbReference type="AlphaFoldDB" id="A0A813V6V5"/>
<dbReference type="GO" id="GO:0007165">
    <property type="term" value="P:signal transduction"/>
    <property type="evidence" value="ECO:0007669"/>
    <property type="project" value="InterPro"/>
</dbReference>
<dbReference type="OrthoDB" id="10007243at2759"/>
<evidence type="ECO:0000259" key="1">
    <source>
        <dbReference type="Pfam" id="PF13676"/>
    </source>
</evidence>
<comment type="caution">
    <text evidence="2">The sequence shown here is derived from an EMBL/GenBank/DDBJ whole genome shotgun (WGS) entry which is preliminary data.</text>
</comment>
<name>A0A813V6V5_9BILA</name>
<accession>A0A813V6V5</accession>
<dbReference type="SUPFAM" id="SSF52200">
    <property type="entry name" value="Toll/Interleukin receptor TIR domain"/>
    <property type="match status" value="1"/>
</dbReference>
<dbReference type="Gene3D" id="3.40.50.10140">
    <property type="entry name" value="Toll/interleukin-1 receptor homology (TIR) domain"/>
    <property type="match status" value="1"/>
</dbReference>
<protein>
    <recommendedName>
        <fullName evidence="1">TIR domain-containing protein</fullName>
    </recommendedName>
</protein>
<keyword evidence="3" id="KW-1185">Reference proteome</keyword>
<feature type="domain" description="TIR" evidence="1">
    <location>
        <begin position="38"/>
        <end position="113"/>
    </location>
</feature>
<evidence type="ECO:0000313" key="3">
    <source>
        <dbReference type="Proteomes" id="UP000663879"/>
    </source>
</evidence>